<evidence type="ECO:0000256" key="5">
    <source>
        <dbReference type="RuleBase" id="RU000688"/>
    </source>
</evidence>
<dbReference type="PANTHER" id="PTHR45698">
    <property type="entry name" value="TRACE AMINE-ASSOCIATED RECEPTOR 19N-RELATED"/>
    <property type="match status" value="1"/>
</dbReference>
<protein>
    <recommendedName>
        <fullName evidence="8">G-protein coupled receptors family 1 profile domain-containing protein</fullName>
    </recommendedName>
</protein>
<evidence type="ECO:0000256" key="7">
    <source>
        <dbReference type="SAM" id="Phobius"/>
    </source>
</evidence>
<evidence type="ECO:0000256" key="4">
    <source>
        <dbReference type="ARBA" id="ARBA00023136"/>
    </source>
</evidence>
<organism evidence="9 10">
    <name type="scientific">Porites evermanni</name>
    <dbReference type="NCBI Taxonomy" id="104178"/>
    <lineage>
        <taxon>Eukaryota</taxon>
        <taxon>Metazoa</taxon>
        <taxon>Cnidaria</taxon>
        <taxon>Anthozoa</taxon>
        <taxon>Hexacorallia</taxon>
        <taxon>Scleractinia</taxon>
        <taxon>Fungiina</taxon>
        <taxon>Poritidae</taxon>
        <taxon>Porites</taxon>
    </lineage>
</organism>
<evidence type="ECO:0000313" key="10">
    <source>
        <dbReference type="Proteomes" id="UP001159427"/>
    </source>
</evidence>
<reference evidence="9 10" key="1">
    <citation type="submission" date="2022-05" db="EMBL/GenBank/DDBJ databases">
        <authorList>
            <consortium name="Genoscope - CEA"/>
            <person name="William W."/>
        </authorList>
    </citation>
    <scope>NUCLEOTIDE SEQUENCE [LARGE SCALE GENOMIC DNA]</scope>
</reference>
<dbReference type="InterPro" id="IPR000276">
    <property type="entry name" value="GPCR_Rhodpsn"/>
</dbReference>
<keyword evidence="5" id="KW-0297">G-protein coupled receptor</keyword>
<dbReference type="PRINTS" id="PR00237">
    <property type="entry name" value="GPCRRHODOPSN"/>
</dbReference>
<dbReference type="Proteomes" id="UP001159427">
    <property type="component" value="Unassembled WGS sequence"/>
</dbReference>
<evidence type="ECO:0000256" key="2">
    <source>
        <dbReference type="ARBA" id="ARBA00022692"/>
    </source>
</evidence>
<feature type="transmembrane region" description="Helical" evidence="7">
    <location>
        <begin position="7"/>
        <end position="30"/>
    </location>
</feature>
<feature type="domain" description="G-protein coupled receptors family 1 profile" evidence="8">
    <location>
        <begin position="1"/>
        <end position="246"/>
    </location>
</feature>
<keyword evidence="5" id="KW-0675">Receptor</keyword>
<comment type="caution">
    <text evidence="9">The sequence shown here is derived from an EMBL/GenBank/DDBJ whole genome shotgun (WGS) entry which is preliminary data.</text>
</comment>
<dbReference type="PROSITE" id="PS50262">
    <property type="entry name" value="G_PROTEIN_RECEP_F1_2"/>
    <property type="match status" value="1"/>
</dbReference>
<evidence type="ECO:0000256" key="6">
    <source>
        <dbReference type="SAM" id="MobiDB-lite"/>
    </source>
</evidence>
<evidence type="ECO:0000313" key="9">
    <source>
        <dbReference type="EMBL" id="CAH3180459.1"/>
    </source>
</evidence>
<feature type="transmembrane region" description="Helical" evidence="7">
    <location>
        <begin position="42"/>
        <end position="72"/>
    </location>
</feature>
<name>A0ABN8RNH0_9CNID</name>
<comment type="subcellular location">
    <subcellularLocation>
        <location evidence="1">Membrane</location>
    </subcellularLocation>
</comment>
<dbReference type="SUPFAM" id="SSF81321">
    <property type="entry name" value="Family A G protein-coupled receptor-like"/>
    <property type="match status" value="1"/>
</dbReference>
<feature type="transmembrane region" description="Helical" evidence="7">
    <location>
        <begin position="226"/>
        <end position="249"/>
    </location>
</feature>
<feature type="transmembrane region" description="Helical" evidence="7">
    <location>
        <begin position="142"/>
        <end position="167"/>
    </location>
</feature>
<feature type="transmembrane region" description="Helical" evidence="7">
    <location>
        <begin position="188"/>
        <end position="206"/>
    </location>
</feature>
<gene>
    <name evidence="9" type="ORF">PEVE_00012953</name>
</gene>
<keyword evidence="10" id="KW-1185">Reference proteome</keyword>
<accession>A0ABN8RNH0</accession>
<proteinExistence type="inferred from homology"/>
<sequence length="315" mass="35515">LSHRIPINYLLVNLAAADICYATFIMPTIILSHNVGHPTGIVGTFLCASITGGSFAWIGGLASMFTLLVIAFERYFAVIHPYGNRGKLTFQELKVIIPGIWILAIMDKIPLFMKRSRFVEEDSSIPCIFLLSKESIRKYRTVYLSIDCLVMTLLVLIYSRIVYTLWFKQSDNAVLTNQQQGVLRLRKRVTLMVVTVSAILVISWGADVILHMLEEHAAGSVKLSPLAIPIAHTMLMFNSAINPFAYALLNQRFRKKMRQMIRSRFFATRVGAMSVRRGEPQDNDTGHTTGSIPMTQQDQLSERAGIISQENVYRK</sequence>
<keyword evidence="3 7" id="KW-1133">Transmembrane helix</keyword>
<keyword evidence="4 7" id="KW-0472">Membrane</keyword>
<evidence type="ECO:0000256" key="3">
    <source>
        <dbReference type="ARBA" id="ARBA00022989"/>
    </source>
</evidence>
<evidence type="ECO:0000259" key="8">
    <source>
        <dbReference type="PROSITE" id="PS50262"/>
    </source>
</evidence>
<dbReference type="Pfam" id="PF00001">
    <property type="entry name" value="7tm_1"/>
    <property type="match status" value="1"/>
</dbReference>
<feature type="region of interest" description="Disordered" evidence="6">
    <location>
        <begin position="276"/>
        <end position="298"/>
    </location>
</feature>
<dbReference type="PANTHER" id="PTHR45698:SF1">
    <property type="entry name" value="TRACE AMINE-ASSOCIATED RECEPTOR 13C-LIKE"/>
    <property type="match status" value="1"/>
</dbReference>
<evidence type="ECO:0000256" key="1">
    <source>
        <dbReference type="ARBA" id="ARBA00004370"/>
    </source>
</evidence>
<feature type="non-terminal residue" evidence="9">
    <location>
        <position position="1"/>
    </location>
</feature>
<feature type="transmembrane region" description="Helical" evidence="7">
    <location>
        <begin position="93"/>
        <end position="113"/>
    </location>
</feature>
<dbReference type="InterPro" id="IPR017452">
    <property type="entry name" value="GPCR_Rhodpsn_7TM"/>
</dbReference>
<dbReference type="Gene3D" id="1.20.1070.10">
    <property type="entry name" value="Rhodopsin 7-helix transmembrane proteins"/>
    <property type="match status" value="1"/>
</dbReference>
<dbReference type="PROSITE" id="PS00237">
    <property type="entry name" value="G_PROTEIN_RECEP_F1_1"/>
    <property type="match status" value="1"/>
</dbReference>
<dbReference type="EMBL" id="CALNXI010001962">
    <property type="protein sequence ID" value="CAH3180459.1"/>
    <property type="molecule type" value="Genomic_DNA"/>
</dbReference>
<feature type="compositionally biased region" description="Polar residues" evidence="6">
    <location>
        <begin position="286"/>
        <end position="298"/>
    </location>
</feature>
<dbReference type="CDD" id="cd00637">
    <property type="entry name" value="7tm_classA_rhodopsin-like"/>
    <property type="match status" value="1"/>
</dbReference>
<keyword evidence="5" id="KW-0807">Transducer</keyword>
<comment type="similarity">
    <text evidence="5">Belongs to the G-protein coupled receptor 1 family.</text>
</comment>
<keyword evidence="2 5" id="KW-0812">Transmembrane</keyword>